<reference evidence="5" key="2">
    <citation type="submission" date="2020-01" db="EMBL/GenBank/DDBJ databases">
        <authorList>
            <person name="Campanaro S."/>
        </authorList>
    </citation>
    <scope>NUCLEOTIDE SEQUENCE</scope>
    <source>
        <strain evidence="5">AS06rmzACSIP_7</strain>
    </source>
</reference>
<sequence length="426" mass="45191">MKTSSKARRRLSEGPMTGPVEERQEAVFPDGYAVRVVMSGRAVSPGTAIGWATVVMDGEDAAGIKENGVIVSRTASPDLVMGMSKACAMATEYGGQGATASGFARQYGIPAVVGVAGLFEAISNGDLLRVDGTKGTVEIVELDGCLRFKKNIDSSHEKGVDGVKDLSVVIKGAGEMASGIAHRLYMANITRICMTEIERPLAVRRGVSFCEALFTGQTEVEGVIGKLIRNEVDLARAWDHKEIGIIIDPAWKIVSDLKPDVVVDAIMAKRNLGTGKDEAPLVIGVGPGFSAPRMVHVVVESNRGHNLGRAIYDGAAEPHTGMPGLTAGFSRERVLRSPHGGIVRHVKSIGDTVAARDTILFIDNTPVRAAIDGIVRGLIREIEVGENEKVGDIEPRGDISCCWTISDKARAIAGGVLEAIMHHLNA</sequence>
<evidence type="ECO:0000259" key="4">
    <source>
        <dbReference type="Pfam" id="PF00391"/>
    </source>
</evidence>
<dbReference type="SUPFAM" id="SSF52009">
    <property type="entry name" value="Phosphohistidine domain"/>
    <property type="match status" value="1"/>
</dbReference>
<organism evidence="5 6">
    <name type="scientific">Syntrophorhabdus aromaticivorans</name>
    <dbReference type="NCBI Taxonomy" id="328301"/>
    <lineage>
        <taxon>Bacteria</taxon>
        <taxon>Pseudomonadati</taxon>
        <taxon>Thermodesulfobacteriota</taxon>
        <taxon>Syntrophorhabdia</taxon>
        <taxon>Syntrophorhabdales</taxon>
        <taxon>Syntrophorhabdaceae</taxon>
        <taxon>Syntrophorhabdus</taxon>
    </lineage>
</organism>
<reference evidence="5" key="1">
    <citation type="journal article" date="2020" name="Biotechnol. Biofuels">
        <title>New insights from the biogas microbiome by comprehensive genome-resolved metagenomics of nearly 1600 species originating from multiple anaerobic digesters.</title>
        <authorList>
            <person name="Campanaro S."/>
            <person name="Treu L."/>
            <person name="Rodriguez-R L.M."/>
            <person name="Kovalovszki A."/>
            <person name="Ziels R.M."/>
            <person name="Maus I."/>
            <person name="Zhu X."/>
            <person name="Kougias P.G."/>
            <person name="Basile A."/>
            <person name="Luo G."/>
            <person name="Schluter A."/>
            <person name="Konstantinidis K.T."/>
            <person name="Angelidaki I."/>
        </authorList>
    </citation>
    <scope>NUCLEOTIDE SEQUENCE</scope>
    <source>
        <strain evidence="5">AS06rmzACSIP_7</strain>
    </source>
</reference>
<evidence type="ECO:0000313" key="5">
    <source>
        <dbReference type="EMBL" id="NLW33919.1"/>
    </source>
</evidence>
<protein>
    <submittedName>
        <fullName evidence="5">EF2563 family selenium-dependent molybdenum hydroxylase system protein</fullName>
    </submittedName>
</protein>
<dbReference type="InterPro" id="IPR008279">
    <property type="entry name" value="PEP-util_enz_mobile_dom"/>
</dbReference>
<dbReference type="InterPro" id="IPR017695">
    <property type="entry name" value="Se-dep_Mo_hydrolase_YqeB"/>
</dbReference>
<dbReference type="InterPro" id="IPR006319">
    <property type="entry name" value="PEP_synth"/>
</dbReference>
<comment type="caution">
    <text evidence="5">The sequence shown here is derived from an EMBL/GenBank/DDBJ whole genome shotgun (WGS) entry which is preliminary data.</text>
</comment>
<dbReference type="NCBIfam" id="TIGR03309">
    <property type="entry name" value="matur_yqeB"/>
    <property type="match status" value="1"/>
</dbReference>
<comment type="similarity">
    <text evidence="1">Belongs to the PEP-utilizing enzyme family.</text>
</comment>
<dbReference type="AlphaFoldDB" id="A0A971RZV2"/>
<evidence type="ECO:0000313" key="6">
    <source>
        <dbReference type="Proteomes" id="UP000777265"/>
    </source>
</evidence>
<keyword evidence="3" id="KW-0067">ATP-binding</keyword>
<dbReference type="PANTHER" id="PTHR43030:SF1">
    <property type="entry name" value="PHOSPHOENOLPYRUVATE SYNTHASE"/>
    <property type="match status" value="1"/>
</dbReference>
<accession>A0A971RZV2</accession>
<evidence type="ECO:0000256" key="3">
    <source>
        <dbReference type="ARBA" id="ARBA00022840"/>
    </source>
</evidence>
<dbReference type="EMBL" id="JAAYEE010000007">
    <property type="protein sequence ID" value="NLW33919.1"/>
    <property type="molecule type" value="Genomic_DNA"/>
</dbReference>
<dbReference type="InterPro" id="IPR036637">
    <property type="entry name" value="Phosphohistidine_dom_sf"/>
</dbReference>
<evidence type="ECO:0000256" key="2">
    <source>
        <dbReference type="ARBA" id="ARBA00022741"/>
    </source>
</evidence>
<dbReference type="PANTHER" id="PTHR43030">
    <property type="entry name" value="PHOSPHOENOLPYRUVATE SYNTHASE"/>
    <property type="match status" value="1"/>
</dbReference>
<dbReference type="Gene3D" id="3.50.30.10">
    <property type="entry name" value="Phosphohistidine domain"/>
    <property type="match status" value="1"/>
</dbReference>
<dbReference type="GO" id="GO:0008986">
    <property type="term" value="F:pyruvate, water dikinase activity"/>
    <property type="evidence" value="ECO:0007669"/>
    <property type="project" value="InterPro"/>
</dbReference>
<dbReference type="Proteomes" id="UP000777265">
    <property type="component" value="Unassembled WGS sequence"/>
</dbReference>
<evidence type="ECO:0000256" key="1">
    <source>
        <dbReference type="ARBA" id="ARBA00007837"/>
    </source>
</evidence>
<dbReference type="GO" id="GO:0005524">
    <property type="term" value="F:ATP binding"/>
    <property type="evidence" value="ECO:0007669"/>
    <property type="project" value="UniProtKB-KW"/>
</dbReference>
<keyword evidence="2" id="KW-0547">Nucleotide-binding</keyword>
<gene>
    <name evidence="5" type="ORF">GXY80_00355</name>
</gene>
<proteinExistence type="inferred from homology"/>
<dbReference type="Pfam" id="PF00391">
    <property type="entry name" value="PEP-utilizers"/>
    <property type="match status" value="1"/>
</dbReference>
<feature type="domain" description="PEP-utilising enzyme mobile" evidence="4">
    <location>
        <begin position="65"/>
        <end position="135"/>
    </location>
</feature>
<name>A0A971RZV2_9BACT</name>